<accession>A0AB38ZM94</accession>
<proteinExistence type="predicted"/>
<evidence type="ECO:0000313" key="1">
    <source>
        <dbReference type="EMBL" id="XAO13447.1"/>
    </source>
</evidence>
<reference evidence="1" key="1">
    <citation type="submission" date="2024-01" db="EMBL/GenBank/DDBJ databases">
        <title>Genomic and biogeographic characterisation of Mantoniella tinhauana virus 1, the first discovered Mantoniella-infecting prasinovirus.</title>
        <authorList>
            <person name="Rey Redondo E."/>
            <person name="Yung C.C.M."/>
        </authorList>
    </citation>
    <scope>NUCLEOTIDE SEQUENCE</scope>
    <source>
        <strain evidence="1">Lau Fau Shan</strain>
    </source>
</reference>
<sequence length="162" mass="19060">MSAFVKSAKVIHDIESDLSYVEIMYDKYTKDRGYTTFTDYINTEPTANWIHIESKKRSLVYEKFLDTMVKKTLEVWQRIAELTFDTIMLYEQPNEVIVRLVHAIKILDPSFQPPRISMSTDWQIDIMTTMCNTCIPQAIQSCTEPSRLEYFSKVLKLIELEQ</sequence>
<name>A0AB38ZM94_9VIRU</name>
<dbReference type="EMBL" id="PP130629">
    <property type="protein sequence ID" value="XAO13447.1"/>
    <property type="molecule type" value="Genomic_DNA"/>
</dbReference>
<organism evidence="1">
    <name type="scientific">Mantoniella tinhauana virus 1</name>
    <dbReference type="NCBI Taxonomy" id="3111543"/>
    <lineage>
        <taxon>Viruses</taxon>
    </lineage>
</organism>
<protein>
    <submittedName>
        <fullName evidence="1">Uncharacterized protein</fullName>
    </submittedName>
</protein>